<reference evidence="9 10" key="1">
    <citation type="submission" date="2019-12" db="EMBL/GenBank/DDBJ databases">
        <title>Strain KN286 was isolated from seawater, which was collected from Caroline Seamount in the tropical western Pacific.</title>
        <authorList>
            <person name="Wang Q."/>
        </authorList>
    </citation>
    <scope>NUCLEOTIDE SEQUENCE [LARGE SCALE GENOMIC DNA]</scope>
    <source>
        <strain evidence="9 10">KN286</strain>
    </source>
</reference>
<keyword evidence="2" id="KW-1003">Cell membrane</keyword>
<sequence>MTDRPRIRRSLLIALGCGLVVILSKSLTLPETALSAYLVLFAARSEAVETMAVSAGLILAAIAAIFLAIMLVMATAGSPVLRVPVMFAVAFGAMYLARATPAGIVAATIGMAIFEVLSILDYLAYPDLLLRGLFWLVTVVVVPMGVLFLGAALFGRTARRQLSGLFATRLDAIGQAMVRRDAAAFTACRTLLLSDAADLLRLRQLADRTGQLHGRMRGRAVALEAGTTRLLADCAAGDPPRDTPANRAALALDEPAPAEADPRLVALSDTEQQVTEDSSGSEAEGEGAGLFAIKATLSIAICYAIFLVLDWPAIHTITITAFLVCLGSTGETLHKAALRIGGCLIGAVIAGFCLFLVIPNLQGIGGLALLTVLVTLPAAWLATGPDRSAYAGLQIALVVYLSILNTPGPDVDFGIAWGRIVGILLGNLVVATVFLTIRPASAAGAIALTLDRTEAALQSARRAPDGFRAGLSLNAAAAALQMARDGLFALRFEPGTASRYSALASRADMLQHGLLTASRTDRDGEQR</sequence>
<evidence type="ECO:0000256" key="7">
    <source>
        <dbReference type="SAM" id="Phobius"/>
    </source>
</evidence>
<dbReference type="RefSeq" id="WP_160855078.1">
    <property type="nucleotide sequence ID" value="NZ_WUWG01000003.1"/>
</dbReference>
<evidence type="ECO:0000256" key="1">
    <source>
        <dbReference type="ARBA" id="ARBA00004651"/>
    </source>
</evidence>
<comment type="similarity">
    <text evidence="6">Belongs to the YccS/YhfK family.</text>
</comment>
<evidence type="ECO:0000256" key="6">
    <source>
        <dbReference type="ARBA" id="ARBA00043993"/>
    </source>
</evidence>
<comment type="subcellular location">
    <subcellularLocation>
        <location evidence="1">Cell membrane</location>
        <topology evidence="1">Multi-pass membrane protein</topology>
    </subcellularLocation>
</comment>
<dbReference type="AlphaFoldDB" id="A0A6B0TX29"/>
<evidence type="ECO:0000256" key="2">
    <source>
        <dbReference type="ARBA" id="ARBA00022475"/>
    </source>
</evidence>
<dbReference type="PANTHER" id="PTHR30509">
    <property type="entry name" value="P-HYDROXYBENZOIC ACID EFFLUX PUMP SUBUNIT-RELATED"/>
    <property type="match status" value="1"/>
</dbReference>
<keyword evidence="5 7" id="KW-0472">Membrane</keyword>
<dbReference type="PANTHER" id="PTHR30509:SF9">
    <property type="entry name" value="MULTIDRUG RESISTANCE PROTEIN MDTO"/>
    <property type="match status" value="1"/>
</dbReference>
<dbReference type="GO" id="GO:0005886">
    <property type="term" value="C:plasma membrane"/>
    <property type="evidence" value="ECO:0007669"/>
    <property type="project" value="UniProtKB-SubCell"/>
</dbReference>
<feature type="transmembrane region" description="Helical" evidence="7">
    <location>
        <begin position="52"/>
        <end position="73"/>
    </location>
</feature>
<evidence type="ECO:0000256" key="5">
    <source>
        <dbReference type="ARBA" id="ARBA00023136"/>
    </source>
</evidence>
<feature type="transmembrane region" description="Helical" evidence="7">
    <location>
        <begin position="364"/>
        <end position="382"/>
    </location>
</feature>
<evidence type="ECO:0000256" key="3">
    <source>
        <dbReference type="ARBA" id="ARBA00022692"/>
    </source>
</evidence>
<comment type="caution">
    <text evidence="9">The sequence shown here is derived from an EMBL/GenBank/DDBJ whole genome shotgun (WGS) entry which is preliminary data.</text>
</comment>
<keyword evidence="10" id="KW-1185">Reference proteome</keyword>
<feature type="transmembrane region" description="Helical" evidence="7">
    <location>
        <begin position="414"/>
        <end position="437"/>
    </location>
</feature>
<organism evidence="9 10">
    <name type="scientific">Oceanomicrobium pacificus</name>
    <dbReference type="NCBI Taxonomy" id="2692916"/>
    <lineage>
        <taxon>Bacteria</taxon>
        <taxon>Pseudomonadati</taxon>
        <taxon>Pseudomonadota</taxon>
        <taxon>Alphaproteobacteria</taxon>
        <taxon>Rhodobacterales</taxon>
        <taxon>Paracoccaceae</taxon>
        <taxon>Oceanomicrobium</taxon>
    </lineage>
</organism>
<dbReference type="Pfam" id="PF13515">
    <property type="entry name" value="FUSC_2"/>
    <property type="match status" value="1"/>
</dbReference>
<evidence type="ECO:0000256" key="4">
    <source>
        <dbReference type="ARBA" id="ARBA00022989"/>
    </source>
</evidence>
<evidence type="ECO:0000313" key="10">
    <source>
        <dbReference type="Proteomes" id="UP000436016"/>
    </source>
</evidence>
<accession>A0A6B0TX29</accession>
<evidence type="ECO:0000313" key="9">
    <source>
        <dbReference type="EMBL" id="MXU66048.1"/>
    </source>
</evidence>
<dbReference type="InterPro" id="IPR049453">
    <property type="entry name" value="Memb_transporter_dom"/>
</dbReference>
<dbReference type="EMBL" id="WUWG01000003">
    <property type="protein sequence ID" value="MXU66048.1"/>
    <property type="molecule type" value="Genomic_DNA"/>
</dbReference>
<feature type="transmembrane region" description="Helical" evidence="7">
    <location>
        <begin position="133"/>
        <end position="154"/>
    </location>
</feature>
<feature type="transmembrane region" description="Helical" evidence="7">
    <location>
        <begin position="336"/>
        <end position="358"/>
    </location>
</feature>
<gene>
    <name evidence="9" type="ORF">GSH16_11350</name>
</gene>
<evidence type="ECO:0000259" key="8">
    <source>
        <dbReference type="Pfam" id="PF13515"/>
    </source>
</evidence>
<dbReference type="Proteomes" id="UP000436016">
    <property type="component" value="Unassembled WGS sequence"/>
</dbReference>
<keyword evidence="3 7" id="KW-0812">Transmembrane</keyword>
<feature type="transmembrane region" description="Helical" evidence="7">
    <location>
        <begin position="85"/>
        <end position="113"/>
    </location>
</feature>
<feature type="domain" description="Integral membrane bound transporter" evidence="8">
    <location>
        <begin position="301"/>
        <end position="431"/>
    </location>
</feature>
<proteinExistence type="inferred from homology"/>
<name>A0A6B0TX29_9RHOB</name>
<protein>
    <recommendedName>
        <fullName evidence="8">Integral membrane bound transporter domain-containing protein</fullName>
    </recommendedName>
</protein>
<keyword evidence="4 7" id="KW-1133">Transmembrane helix</keyword>